<proteinExistence type="predicted"/>
<keyword evidence="7 10" id="KW-0067">ATP-binding</keyword>
<dbReference type="EC" id="2.7.11.1" evidence="2"/>
<sequence>MNHMKSMRALQETLLLLLLIVTQIPISQNQNHSFFVIKASSDFESEASKEEGEEEPYEEYEVEIDHPCIDATASGGSADKARVFNVGDKVLATSYIKSSSILLDEDYEAKIADFDVTRFAGTHGYIAPGVVLFPLSSQYSTNSVETFGPGCGSPLYASPGMCSIRHSSHFDGDNFIGHGGTGKVYRVVLKKNGMVVAVKQLEEGDDYEAKVAEFGVTRLTENSQMGYSFLAGTHVGAPRPTSSMTGWFALMGQGVLGTVYVLKLARGYVLRVLRFKPHKP</sequence>
<dbReference type="PANTHER" id="PTHR48006:SF102">
    <property type="entry name" value="LEUCINE-RICH REPEAT-CONTAINING PROTEIN DDB_G0281931-RELATED"/>
    <property type="match status" value="1"/>
</dbReference>
<dbReference type="PROSITE" id="PS00107">
    <property type="entry name" value="PROTEIN_KINASE_ATP"/>
    <property type="match status" value="1"/>
</dbReference>
<evidence type="ECO:0000256" key="9">
    <source>
        <dbReference type="ARBA" id="ARBA00048679"/>
    </source>
</evidence>
<gene>
    <name evidence="12" type="ORF">VFH_VI139840</name>
</gene>
<organism evidence="12 13">
    <name type="scientific">Vicia faba</name>
    <name type="common">Broad bean</name>
    <name type="synonym">Faba vulgaris</name>
    <dbReference type="NCBI Taxonomy" id="3906"/>
    <lineage>
        <taxon>Eukaryota</taxon>
        <taxon>Viridiplantae</taxon>
        <taxon>Streptophyta</taxon>
        <taxon>Embryophyta</taxon>
        <taxon>Tracheophyta</taxon>
        <taxon>Spermatophyta</taxon>
        <taxon>Magnoliopsida</taxon>
        <taxon>eudicotyledons</taxon>
        <taxon>Gunneridae</taxon>
        <taxon>Pentapetalae</taxon>
        <taxon>rosids</taxon>
        <taxon>fabids</taxon>
        <taxon>Fabales</taxon>
        <taxon>Fabaceae</taxon>
        <taxon>Papilionoideae</taxon>
        <taxon>50 kb inversion clade</taxon>
        <taxon>NPAAA clade</taxon>
        <taxon>Hologalegina</taxon>
        <taxon>IRL clade</taxon>
        <taxon>Fabeae</taxon>
        <taxon>Vicia</taxon>
    </lineage>
</organism>
<keyword evidence="6" id="KW-0418">Kinase</keyword>
<dbReference type="InterPro" id="IPR017441">
    <property type="entry name" value="Protein_kinase_ATP_BS"/>
</dbReference>
<evidence type="ECO:0000256" key="6">
    <source>
        <dbReference type="ARBA" id="ARBA00022777"/>
    </source>
</evidence>
<comment type="subcellular location">
    <subcellularLocation>
        <location evidence="1">Membrane</location>
        <topology evidence="1">Single-pass type I membrane protein</topology>
    </subcellularLocation>
</comment>
<feature type="binding site" evidence="10">
    <location>
        <position position="199"/>
    </location>
    <ligand>
        <name>ATP</name>
        <dbReference type="ChEBI" id="CHEBI:30616"/>
    </ligand>
</feature>
<comment type="catalytic activity">
    <reaction evidence="9">
        <text>L-seryl-[protein] + ATP = O-phospho-L-seryl-[protein] + ADP + H(+)</text>
        <dbReference type="Rhea" id="RHEA:17989"/>
        <dbReference type="Rhea" id="RHEA-COMP:9863"/>
        <dbReference type="Rhea" id="RHEA-COMP:11604"/>
        <dbReference type="ChEBI" id="CHEBI:15378"/>
        <dbReference type="ChEBI" id="CHEBI:29999"/>
        <dbReference type="ChEBI" id="CHEBI:30616"/>
        <dbReference type="ChEBI" id="CHEBI:83421"/>
        <dbReference type="ChEBI" id="CHEBI:456216"/>
        <dbReference type="EC" id="2.7.11.1"/>
    </reaction>
</comment>
<keyword evidence="11" id="KW-0732">Signal</keyword>
<keyword evidence="5 10" id="KW-0547">Nucleotide-binding</keyword>
<comment type="catalytic activity">
    <reaction evidence="8">
        <text>L-threonyl-[protein] + ATP = O-phospho-L-threonyl-[protein] + ADP + H(+)</text>
        <dbReference type="Rhea" id="RHEA:46608"/>
        <dbReference type="Rhea" id="RHEA-COMP:11060"/>
        <dbReference type="Rhea" id="RHEA-COMP:11605"/>
        <dbReference type="ChEBI" id="CHEBI:15378"/>
        <dbReference type="ChEBI" id="CHEBI:30013"/>
        <dbReference type="ChEBI" id="CHEBI:30616"/>
        <dbReference type="ChEBI" id="CHEBI:61977"/>
        <dbReference type="ChEBI" id="CHEBI:456216"/>
        <dbReference type="EC" id="2.7.11.1"/>
    </reaction>
</comment>
<evidence type="ECO:0000256" key="4">
    <source>
        <dbReference type="ARBA" id="ARBA00022679"/>
    </source>
</evidence>
<dbReference type="InterPro" id="IPR011009">
    <property type="entry name" value="Kinase-like_dom_sf"/>
</dbReference>
<evidence type="ECO:0000256" key="10">
    <source>
        <dbReference type="PROSITE-ProRule" id="PRU10141"/>
    </source>
</evidence>
<dbReference type="GO" id="GO:0004674">
    <property type="term" value="F:protein serine/threonine kinase activity"/>
    <property type="evidence" value="ECO:0007669"/>
    <property type="project" value="UniProtKB-KW"/>
</dbReference>
<evidence type="ECO:0000313" key="13">
    <source>
        <dbReference type="Proteomes" id="UP001157006"/>
    </source>
</evidence>
<evidence type="ECO:0000256" key="1">
    <source>
        <dbReference type="ARBA" id="ARBA00004479"/>
    </source>
</evidence>
<dbReference type="Gene3D" id="1.10.510.10">
    <property type="entry name" value="Transferase(Phosphotransferase) domain 1"/>
    <property type="match status" value="1"/>
</dbReference>
<evidence type="ECO:0000256" key="3">
    <source>
        <dbReference type="ARBA" id="ARBA00022527"/>
    </source>
</evidence>
<dbReference type="GO" id="GO:0005524">
    <property type="term" value="F:ATP binding"/>
    <property type="evidence" value="ECO:0007669"/>
    <property type="project" value="UniProtKB-UniRule"/>
</dbReference>
<evidence type="ECO:0000256" key="2">
    <source>
        <dbReference type="ARBA" id="ARBA00012513"/>
    </source>
</evidence>
<evidence type="ECO:0000256" key="8">
    <source>
        <dbReference type="ARBA" id="ARBA00047899"/>
    </source>
</evidence>
<evidence type="ECO:0000256" key="5">
    <source>
        <dbReference type="ARBA" id="ARBA00022741"/>
    </source>
</evidence>
<feature type="signal peptide" evidence="11">
    <location>
        <begin position="1"/>
        <end position="29"/>
    </location>
</feature>
<dbReference type="AlphaFoldDB" id="A0AAV1B949"/>
<dbReference type="PANTHER" id="PTHR48006">
    <property type="entry name" value="LEUCINE-RICH REPEAT-CONTAINING PROTEIN DDB_G0281931-RELATED"/>
    <property type="match status" value="1"/>
</dbReference>
<evidence type="ECO:0000256" key="11">
    <source>
        <dbReference type="SAM" id="SignalP"/>
    </source>
</evidence>
<dbReference type="EMBL" id="OX451741">
    <property type="protein sequence ID" value="CAI8618787.1"/>
    <property type="molecule type" value="Genomic_DNA"/>
</dbReference>
<dbReference type="SUPFAM" id="SSF56112">
    <property type="entry name" value="Protein kinase-like (PK-like)"/>
    <property type="match status" value="2"/>
</dbReference>
<accession>A0AAV1B949</accession>
<keyword evidence="4" id="KW-0808">Transferase</keyword>
<reference evidence="12 13" key="1">
    <citation type="submission" date="2023-01" db="EMBL/GenBank/DDBJ databases">
        <authorList>
            <person name="Kreplak J."/>
        </authorList>
    </citation>
    <scope>NUCLEOTIDE SEQUENCE [LARGE SCALE GENOMIC DNA]</scope>
</reference>
<evidence type="ECO:0000256" key="7">
    <source>
        <dbReference type="ARBA" id="ARBA00022840"/>
    </source>
</evidence>
<evidence type="ECO:0000313" key="12">
    <source>
        <dbReference type="EMBL" id="CAI8618787.1"/>
    </source>
</evidence>
<feature type="chain" id="PRO_5043886213" description="non-specific serine/threonine protein kinase" evidence="11">
    <location>
        <begin position="30"/>
        <end position="280"/>
    </location>
</feature>
<dbReference type="Proteomes" id="UP001157006">
    <property type="component" value="Chromosome 6"/>
</dbReference>
<dbReference type="GO" id="GO:0016020">
    <property type="term" value="C:membrane"/>
    <property type="evidence" value="ECO:0007669"/>
    <property type="project" value="UniProtKB-SubCell"/>
</dbReference>
<dbReference type="InterPro" id="IPR051824">
    <property type="entry name" value="LRR_Rcpt-Like_S/T_Kinase"/>
</dbReference>
<dbReference type="Gene3D" id="3.30.200.20">
    <property type="entry name" value="Phosphorylase Kinase, domain 1"/>
    <property type="match status" value="1"/>
</dbReference>
<keyword evidence="13" id="KW-1185">Reference proteome</keyword>
<protein>
    <recommendedName>
        <fullName evidence="2">non-specific serine/threonine protein kinase</fullName>
        <ecNumber evidence="2">2.7.11.1</ecNumber>
    </recommendedName>
</protein>
<name>A0AAV1B949_VICFA</name>
<keyword evidence="3" id="KW-0723">Serine/threonine-protein kinase</keyword>